<keyword evidence="3" id="KW-1185">Reference proteome</keyword>
<reference evidence="2" key="2">
    <citation type="submission" date="2023-05" db="EMBL/GenBank/DDBJ databases">
        <authorList>
            <consortium name="Lawrence Berkeley National Laboratory"/>
            <person name="Steindorff A."/>
            <person name="Hensen N."/>
            <person name="Bonometti L."/>
            <person name="Westerberg I."/>
            <person name="Brannstrom I.O."/>
            <person name="Guillou S."/>
            <person name="Cros-Aarteil S."/>
            <person name="Calhoun S."/>
            <person name="Haridas S."/>
            <person name="Kuo A."/>
            <person name="Mondo S."/>
            <person name="Pangilinan J."/>
            <person name="Riley R."/>
            <person name="Labutti K."/>
            <person name="Andreopoulos B."/>
            <person name="Lipzen A."/>
            <person name="Chen C."/>
            <person name="Yanf M."/>
            <person name="Daum C."/>
            <person name="Ng V."/>
            <person name="Clum A."/>
            <person name="Ohm R."/>
            <person name="Martin F."/>
            <person name="Silar P."/>
            <person name="Natvig D."/>
            <person name="Lalanne C."/>
            <person name="Gautier V."/>
            <person name="Ament-Velasquez S.L."/>
            <person name="Kruys A."/>
            <person name="Hutchinson M.I."/>
            <person name="Powell A.J."/>
            <person name="Barry K."/>
            <person name="Miller A.N."/>
            <person name="Grigoriev I.V."/>
            <person name="Debuchy R."/>
            <person name="Gladieux P."/>
            <person name="Thoren M.H."/>
            <person name="Johannesson H."/>
        </authorList>
    </citation>
    <scope>NUCLEOTIDE SEQUENCE</scope>
    <source>
        <strain evidence="2">CBS 990.96</strain>
    </source>
</reference>
<sequence length="59" mass="6910">MVTVPSWGRYELIFLIMIWKFVVGFCRGICVHFLGSASFFFFLFFSSFCVNYCRAFLGT</sequence>
<dbReference type="AlphaFoldDB" id="A0AAN7BT48"/>
<keyword evidence="1" id="KW-0472">Membrane</keyword>
<evidence type="ECO:0000313" key="2">
    <source>
        <dbReference type="EMBL" id="KAK4228986.1"/>
    </source>
</evidence>
<organism evidence="2 3">
    <name type="scientific">Podospora fimiseda</name>
    <dbReference type="NCBI Taxonomy" id="252190"/>
    <lineage>
        <taxon>Eukaryota</taxon>
        <taxon>Fungi</taxon>
        <taxon>Dikarya</taxon>
        <taxon>Ascomycota</taxon>
        <taxon>Pezizomycotina</taxon>
        <taxon>Sordariomycetes</taxon>
        <taxon>Sordariomycetidae</taxon>
        <taxon>Sordariales</taxon>
        <taxon>Podosporaceae</taxon>
        <taxon>Podospora</taxon>
    </lineage>
</organism>
<protein>
    <submittedName>
        <fullName evidence="2">Uncharacterized protein</fullName>
    </submittedName>
</protein>
<dbReference type="Proteomes" id="UP001301958">
    <property type="component" value="Unassembled WGS sequence"/>
</dbReference>
<reference evidence="2" key="1">
    <citation type="journal article" date="2023" name="Mol. Phylogenet. Evol.">
        <title>Genome-scale phylogeny and comparative genomics of the fungal order Sordariales.</title>
        <authorList>
            <person name="Hensen N."/>
            <person name="Bonometti L."/>
            <person name="Westerberg I."/>
            <person name="Brannstrom I.O."/>
            <person name="Guillou S."/>
            <person name="Cros-Aarteil S."/>
            <person name="Calhoun S."/>
            <person name="Haridas S."/>
            <person name="Kuo A."/>
            <person name="Mondo S."/>
            <person name="Pangilinan J."/>
            <person name="Riley R."/>
            <person name="LaButti K."/>
            <person name="Andreopoulos B."/>
            <person name="Lipzen A."/>
            <person name="Chen C."/>
            <person name="Yan M."/>
            <person name="Daum C."/>
            <person name="Ng V."/>
            <person name="Clum A."/>
            <person name="Steindorff A."/>
            <person name="Ohm R.A."/>
            <person name="Martin F."/>
            <person name="Silar P."/>
            <person name="Natvig D.O."/>
            <person name="Lalanne C."/>
            <person name="Gautier V."/>
            <person name="Ament-Velasquez S.L."/>
            <person name="Kruys A."/>
            <person name="Hutchinson M.I."/>
            <person name="Powell A.J."/>
            <person name="Barry K."/>
            <person name="Miller A.N."/>
            <person name="Grigoriev I.V."/>
            <person name="Debuchy R."/>
            <person name="Gladieux P."/>
            <person name="Hiltunen Thoren M."/>
            <person name="Johannesson H."/>
        </authorList>
    </citation>
    <scope>NUCLEOTIDE SEQUENCE</scope>
    <source>
        <strain evidence="2">CBS 990.96</strain>
    </source>
</reference>
<comment type="caution">
    <text evidence="2">The sequence shown here is derived from an EMBL/GenBank/DDBJ whole genome shotgun (WGS) entry which is preliminary data.</text>
</comment>
<feature type="transmembrane region" description="Helical" evidence="1">
    <location>
        <begin position="12"/>
        <end position="34"/>
    </location>
</feature>
<gene>
    <name evidence="2" type="ORF">QBC38DRAFT_473947</name>
</gene>
<evidence type="ECO:0000313" key="3">
    <source>
        <dbReference type="Proteomes" id="UP001301958"/>
    </source>
</evidence>
<evidence type="ECO:0000256" key="1">
    <source>
        <dbReference type="SAM" id="Phobius"/>
    </source>
</evidence>
<keyword evidence="1" id="KW-0812">Transmembrane</keyword>
<dbReference type="EMBL" id="MU865313">
    <property type="protein sequence ID" value="KAK4228986.1"/>
    <property type="molecule type" value="Genomic_DNA"/>
</dbReference>
<accession>A0AAN7BT48</accession>
<name>A0AAN7BT48_9PEZI</name>
<keyword evidence="1" id="KW-1133">Transmembrane helix</keyword>
<feature type="transmembrane region" description="Helical" evidence="1">
    <location>
        <begin position="40"/>
        <end position="57"/>
    </location>
</feature>
<proteinExistence type="predicted"/>